<dbReference type="EMBL" id="PDNA01000188">
    <property type="protein sequence ID" value="PGH05377.1"/>
    <property type="molecule type" value="Genomic_DNA"/>
</dbReference>
<keyword evidence="1" id="KW-0175">Coiled coil</keyword>
<reference evidence="2 3" key="1">
    <citation type="submission" date="2017-10" db="EMBL/GenBank/DDBJ databases">
        <title>Comparative genomics in systemic dimorphic fungi from Ajellomycetaceae.</title>
        <authorList>
            <person name="Munoz J.F."/>
            <person name="Mcewen J.G."/>
            <person name="Clay O.K."/>
            <person name="Cuomo C.A."/>
        </authorList>
    </citation>
    <scope>NUCLEOTIDE SEQUENCE [LARGE SCALE GENOMIC DNA]</scope>
    <source>
        <strain evidence="2 3">UAMH7299</strain>
    </source>
</reference>
<name>A0A2B7X9J6_POLH7</name>
<evidence type="ECO:0000256" key="1">
    <source>
        <dbReference type="SAM" id="Coils"/>
    </source>
</evidence>
<accession>A0A2B7X9J6</accession>
<proteinExistence type="predicted"/>
<gene>
    <name evidence="2" type="ORF">AJ80_08345</name>
</gene>
<sequence length="215" mass="25083">MFGKSDEEKKEARRREIKEEVQPIEDKLETVLRDNERILQENEKLRKQVKQLSYTRIGLRRAALIARRRAAIGRAAESDARHANNRNIYAGDIVGDIEAMQFSSALASTLEERADWRYEHDFQNAYGICYGLALRLIPNLPVHVVRAFDILATVRELCEWKDNPAKQRVEHLAKHIVDELTYNDEDKRLEEALKGNNLLIKLNRLEELYSERRSS</sequence>
<protein>
    <submittedName>
        <fullName evidence="2">Uncharacterized protein</fullName>
    </submittedName>
</protein>
<comment type="caution">
    <text evidence="2">The sequence shown here is derived from an EMBL/GenBank/DDBJ whole genome shotgun (WGS) entry which is preliminary data.</text>
</comment>
<evidence type="ECO:0000313" key="3">
    <source>
        <dbReference type="Proteomes" id="UP000224634"/>
    </source>
</evidence>
<evidence type="ECO:0000313" key="2">
    <source>
        <dbReference type="EMBL" id="PGH05377.1"/>
    </source>
</evidence>
<feature type="coiled-coil region" evidence="1">
    <location>
        <begin position="28"/>
        <end position="55"/>
    </location>
</feature>
<organism evidence="2 3">
    <name type="scientific">Polytolypa hystricis (strain UAMH7299)</name>
    <dbReference type="NCBI Taxonomy" id="1447883"/>
    <lineage>
        <taxon>Eukaryota</taxon>
        <taxon>Fungi</taxon>
        <taxon>Dikarya</taxon>
        <taxon>Ascomycota</taxon>
        <taxon>Pezizomycotina</taxon>
        <taxon>Eurotiomycetes</taxon>
        <taxon>Eurotiomycetidae</taxon>
        <taxon>Onygenales</taxon>
        <taxon>Onygenales incertae sedis</taxon>
        <taxon>Polytolypa</taxon>
    </lineage>
</organism>
<dbReference type="AlphaFoldDB" id="A0A2B7X9J6"/>
<dbReference type="Proteomes" id="UP000224634">
    <property type="component" value="Unassembled WGS sequence"/>
</dbReference>
<keyword evidence="3" id="KW-1185">Reference proteome</keyword>